<protein>
    <submittedName>
        <fullName evidence="1">Dentin sialophosphoprotein-like</fullName>
    </submittedName>
</protein>
<name>A0A392SVS4_9FABA</name>
<feature type="non-terminal residue" evidence="1">
    <location>
        <position position="1"/>
    </location>
</feature>
<dbReference type="EMBL" id="LXQA010439879">
    <property type="protein sequence ID" value="MCI51956.1"/>
    <property type="molecule type" value="Genomic_DNA"/>
</dbReference>
<proteinExistence type="predicted"/>
<evidence type="ECO:0000313" key="1">
    <source>
        <dbReference type="EMBL" id="MCI51956.1"/>
    </source>
</evidence>
<organism evidence="1 2">
    <name type="scientific">Trifolium medium</name>
    <dbReference type="NCBI Taxonomy" id="97028"/>
    <lineage>
        <taxon>Eukaryota</taxon>
        <taxon>Viridiplantae</taxon>
        <taxon>Streptophyta</taxon>
        <taxon>Embryophyta</taxon>
        <taxon>Tracheophyta</taxon>
        <taxon>Spermatophyta</taxon>
        <taxon>Magnoliopsida</taxon>
        <taxon>eudicotyledons</taxon>
        <taxon>Gunneridae</taxon>
        <taxon>Pentapetalae</taxon>
        <taxon>rosids</taxon>
        <taxon>fabids</taxon>
        <taxon>Fabales</taxon>
        <taxon>Fabaceae</taxon>
        <taxon>Papilionoideae</taxon>
        <taxon>50 kb inversion clade</taxon>
        <taxon>NPAAA clade</taxon>
        <taxon>Hologalegina</taxon>
        <taxon>IRL clade</taxon>
        <taxon>Trifolieae</taxon>
        <taxon>Trifolium</taxon>
    </lineage>
</organism>
<dbReference type="PANTHER" id="PTHR31008:SF0">
    <property type="entry name" value="CSL1"/>
    <property type="match status" value="1"/>
</dbReference>
<reference evidence="1 2" key="1">
    <citation type="journal article" date="2018" name="Front. Plant Sci.">
        <title>Red Clover (Trifolium pratense) and Zigzag Clover (T. medium) - A Picture of Genomic Similarities and Differences.</title>
        <authorList>
            <person name="Dluhosova J."/>
            <person name="Istvanek J."/>
            <person name="Nedelnik J."/>
            <person name="Repkova J."/>
        </authorList>
    </citation>
    <scope>NUCLEOTIDE SEQUENCE [LARGE SCALE GENOMIC DNA]</scope>
    <source>
        <strain evidence="2">cv. 10/8</strain>
        <tissue evidence="1">Leaf</tissue>
    </source>
</reference>
<keyword evidence="2" id="KW-1185">Reference proteome</keyword>
<sequence>FELLVFNGTVREKIASGLFEPFISHLKFVKDEISKGGYSIRLLPPSNTAFWFSKSTFER</sequence>
<dbReference type="PANTHER" id="PTHR31008">
    <property type="entry name" value="COP1-INTERACTING PROTEIN-RELATED"/>
    <property type="match status" value="1"/>
</dbReference>
<accession>A0A392SVS4</accession>
<dbReference type="AlphaFoldDB" id="A0A392SVS4"/>
<comment type="caution">
    <text evidence="1">The sequence shown here is derived from an EMBL/GenBank/DDBJ whole genome shotgun (WGS) entry which is preliminary data.</text>
</comment>
<dbReference type="Proteomes" id="UP000265520">
    <property type="component" value="Unassembled WGS sequence"/>
</dbReference>
<evidence type="ECO:0000313" key="2">
    <source>
        <dbReference type="Proteomes" id="UP000265520"/>
    </source>
</evidence>